<dbReference type="Gene3D" id="3.40.50.1820">
    <property type="entry name" value="alpha/beta hydrolase"/>
    <property type="match status" value="1"/>
</dbReference>
<dbReference type="EMBL" id="BAAADO010000006">
    <property type="protein sequence ID" value="GAA0499533.1"/>
    <property type="molecule type" value="Genomic_DNA"/>
</dbReference>
<dbReference type="PANTHER" id="PTHR48081:SF8">
    <property type="entry name" value="ALPHA_BETA HYDROLASE FOLD-3 DOMAIN-CONTAINING PROTEIN-RELATED"/>
    <property type="match status" value="1"/>
</dbReference>
<keyword evidence="4" id="KW-1185">Reference proteome</keyword>
<dbReference type="RefSeq" id="WP_343842437.1">
    <property type="nucleotide sequence ID" value="NZ_BAAADO010000006.1"/>
</dbReference>
<sequence length="319" mass="35545">MAVVPSIQAFLDDLKALPEIDMDQVTPEQYRAKEKQMLAMAQGGERVEKVENRVLSLEGRDIPVRVYTPVEGEAPYPGLVYYHGGGWVIGDLDSHDSICRLIANQAKCVVVSVDYRLAPEHKYPAAVEDAYDSLVWVAEHASAFDMDGQRIAVGGDSAGGNLSIVTCIKAYEQGGPDIKHQFLLYPSTGFKGETPPASMMENADGYFLTLEMMQWFSKHYFNHPKERNHPYASPIMFKELDKLPSATLLTAEYDPLRDEGKAFADELKSGGVNVFYKNYDGLIHGFGNFIGFSPESEQALREGAEQLEKVFAHKNEPQR</sequence>
<keyword evidence="1 3" id="KW-0378">Hydrolase</keyword>
<protein>
    <submittedName>
        <fullName evidence="3">Alpha/beta hydrolase</fullName>
    </submittedName>
</protein>
<proteinExistence type="predicted"/>
<dbReference type="Proteomes" id="UP001500880">
    <property type="component" value="Unassembled WGS sequence"/>
</dbReference>
<dbReference type="Pfam" id="PF07859">
    <property type="entry name" value="Abhydrolase_3"/>
    <property type="match status" value="1"/>
</dbReference>
<gene>
    <name evidence="3" type="ORF">GCM10008986_28390</name>
</gene>
<dbReference type="SUPFAM" id="SSF53474">
    <property type="entry name" value="alpha/beta-Hydrolases"/>
    <property type="match status" value="1"/>
</dbReference>
<comment type="caution">
    <text evidence="3">The sequence shown here is derived from an EMBL/GenBank/DDBJ whole genome shotgun (WGS) entry which is preliminary data.</text>
</comment>
<dbReference type="InterPro" id="IPR013094">
    <property type="entry name" value="AB_hydrolase_3"/>
</dbReference>
<accession>A0ABN1BJY7</accession>
<organism evidence="3 4">
    <name type="scientific">Salinibacillus aidingensis</name>
    <dbReference type="NCBI Taxonomy" id="237684"/>
    <lineage>
        <taxon>Bacteria</taxon>
        <taxon>Bacillati</taxon>
        <taxon>Bacillota</taxon>
        <taxon>Bacilli</taxon>
        <taxon>Bacillales</taxon>
        <taxon>Bacillaceae</taxon>
        <taxon>Salinibacillus</taxon>
    </lineage>
</organism>
<reference evidence="3 4" key="1">
    <citation type="journal article" date="2019" name="Int. J. Syst. Evol. Microbiol.">
        <title>The Global Catalogue of Microorganisms (GCM) 10K type strain sequencing project: providing services to taxonomists for standard genome sequencing and annotation.</title>
        <authorList>
            <consortium name="The Broad Institute Genomics Platform"/>
            <consortium name="The Broad Institute Genome Sequencing Center for Infectious Disease"/>
            <person name="Wu L."/>
            <person name="Ma J."/>
        </authorList>
    </citation>
    <scope>NUCLEOTIDE SEQUENCE [LARGE SCALE GENOMIC DNA]</scope>
    <source>
        <strain evidence="3 4">JCM 12389</strain>
    </source>
</reference>
<feature type="domain" description="Alpha/beta hydrolase fold-3" evidence="2">
    <location>
        <begin position="79"/>
        <end position="286"/>
    </location>
</feature>
<dbReference type="GO" id="GO:0016787">
    <property type="term" value="F:hydrolase activity"/>
    <property type="evidence" value="ECO:0007669"/>
    <property type="project" value="UniProtKB-KW"/>
</dbReference>
<name>A0ABN1BJY7_9BACI</name>
<evidence type="ECO:0000313" key="4">
    <source>
        <dbReference type="Proteomes" id="UP001500880"/>
    </source>
</evidence>
<dbReference type="PANTHER" id="PTHR48081">
    <property type="entry name" value="AB HYDROLASE SUPERFAMILY PROTEIN C4A8.06C"/>
    <property type="match status" value="1"/>
</dbReference>
<evidence type="ECO:0000256" key="1">
    <source>
        <dbReference type="ARBA" id="ARBA00022801"/>
    </source>
</evidence>
<dbReference type="InterPro" id="IPR050300">
    <property type="entry name" value="GDXG_lipolytic_enzyme"/>
</dbReference>
<evidence type="ECO:0000313" key="3">
    <source>
        <dbReference type="EMBL" id="GAA0499533.1"/>
    </source>
</evidence>
<dbReference type="InterPro" id="IPR029058">
    <property type="entry name" value="AB_hydrolase_fold"/>
</dbReference>
<evidence type="ECO:0000259" key="2">
    <source>
        <dbReference type="Pfam" id="PF07859"/>
    </source>
</evidence>